<dbReference type="PANTHER" id="PTHR30273:SF2">
    <property type="entry name" value="PROTEIN FECR"/>
    <property type="match status" value="1"/>
</dbReference>
<evidence type="ECO:0000259" key="2">
    <source>
        <dbReference type="Pfam" id="PF04773"/>
    </source>
</evidence>
<feature type="transmembrane region" description="Helical" evidence="1">
    <location>
        <begin position="89"/>
        <end position="109"/>
    </location>
</feature>
<feature type="domain" description="Protein FecR C-terminal" evidence="3">
    <location>
        <begin position="254"/>
        <end position="325"/>
    </location>
</feature>
<dbReference type="OrthoDB" id="1452822at2"/>
<gene>
    <name evidence="4" type="ORF">LX66_1579</name>
</gene>
<evidence type="ECO:0000256" key="1">
    <source>
        <dbReference type="SAM" id="Phobius"/>
    </source>
</evidence>
<dbReference type="Pfam" id="PF16344">
    <property type="entry name" value="FecR_C"/>
    <property type="match status" value="1"/>
</dbReference>
<dbReference type="Proteomes" id="UP000316778">
    <property type="component" value="Unassembled WGS sequence"/>
</dbReference>
<evidence type="ECO:0000313" key="4">
    <source>
        <dbReference type="EMBL" id="TWI92194.1"/>
    </source>
</evidence>
<dbReference type="RefSeq" id="WP_145711492.1">
    <property type="nucleotide sequence ID" value="NZ_BAAAFY010000001.1"/>
</dbReference>
<dbReference type="Pfam" id="PF04773">
    <property type="entry name" value="FecR"/>
    <property type="match status" value="1"/>
</dbReference>
<feature type="domain" description="FecR protein" evidence="2">
    <location>
        <begin position="116"/>
        <end position="209"/>
    </location>
</feature>
<dbReference type="EMBL" id="VLLG01000002">
    <property type="protein sequence ID" value="TWI92194.1"/>
    <property type="molecule type" value="Genomic_DNA"/>
</dbReference>
<dbReference type="PIRSF" id="PIRSF018266">
    <property type="entry name" value="FecR"/>
    <property type="match status" value="1"/>
</dbReference>
<dbReference type="Gene3D" id="3.55.50.30">
    <property type="match status" value="1"/>
</dbReference>
<keyword evidence="1" id="KW-0812">Transmembrane</keyword>
<dbReference type="InterPro" id="IPR012373">
    <property type="entry name" value="Ferrdict_sens_TM"/>
</dbReference>
<name>A0A562TFZ7_CHIJA</name>
<evidence type="ECO:0000313" key="5">
    <source>
        <dbReference type="Proteomes" id="UP000316778"/>
    </source>
</evidence>
<keyword evidence="1" id="KW-1133">Transmembrane helix</keyword>
<comment type="caution">
    <text evidence="4">The sequence shown here is derived from an EMBL/GenBank/DDBJ whole genome shotgun (WGS) entry which is preliminary data.</text>
</comment>
<protein>
    <submittedName>
        <fullName evidence="4">FecR family protein</fullName>
    </submittedName>
</protein>
<dbReference type="PANTHER" id="PTHR30273">
    <property type="entry name" value="PERIPLASMIC SIGNAL SENSOR AND SIGMA FACTOR ACTIVATOR FECR-RELATED"/>
    <property type="match status" value="1"/>
</dbReference>
<dbReference type="InterPro" id="IPR006860">
    <property type="entry name" value="FecR"/>
</dbReference>
<dbReference type="Gene3D" id="2.60.120.1440">
    <property type="match status" value="1"/>
</dbReference>
<dbReference type="AlphaFoldDB" id="A0A562TFZ7"/>
<organism evidence="4 5">
    <name type="scientific">Chitinophaga japonensis</name>
    <name type="common">Flexibacter japonensis</name>
    <dbReference type="NCBI Taxonomy" id="104662"/>
    <lineage>
        <taxon>Bacteria</taxon>
        <taxon>Pseudomonadati</taxon>
        <taxon>Bacteroidota</taxon>
        <taxon>Chitinophagia</taxon>
        <taxon>Chitinophagales</taxon>
        <taxon>Chitinophagaceae</taxon>
        <taxon>Chitinophaga</taxon>
    </lineage>
</organism>
<accession>A0A562TFZ7</accession>
<reference evidence="4 5" key="1">
    <citation type="journal article" date="2013" name="Stand. Genomic Sci.">
        <title>Genomic Encyclopedia of Type Strains, Phase I: The one thousand microbial genomes (KMG-I) project.</title>
        <authorList>
            <person name="Kyrpides N.C."/>
            <person name="Woyke T."/>
            <person name="Eisen J.A."/>
            <person name="Garrity G."/>
            <person name="Lilburn T.G."/>
            <person name="Beck B.J."/>
            <person name="Whitman W.B."/>
            <person name="Hugenholtz P."/>
            <person name="Klenk H.P."/>
        </authorList>
    </citation>
    <scope>NUCLEOTIDE SEQUENCE [LARGE SCALE GENOMIC DNA]</scope>
    <source>
        <strain evidence="4 5">DSM 13484</strain>
    </source>
</reference>
<evidence type="ECO:0000259" key="3">
    <source>
        <dbReference type="Pfam" id="PF16344"/>
    </source>
</evidence>
<keyword evidence="5" id="KW-1185">Reference proteome</keyword>
<sequence>MSYDLEHIETLIAREIDNSLSAEERGILQTWLEEDMANRRYYDALKSTWTMAAGAHADFTPATEQNWETFRQRITPPPQRGFLYPYRHFLRIAATVILLGGAATAYFTYFRHPGIKVVTQARETKTVTLPDGSKAYLNQQSTLSYRAGFKGDERAVHLQGEAFFEVTQQTDQPFVVYAGHTQTQVLGTSFDVKSYEPGQVEVAVVSGKVAFSTRDNKQQRLVLSEGNRGILQSAQTLRQEPIEDPNFIAWKEQRLSFQDMRISQVMETLEDYFGVQIILRDANARQLRYNGTFDPEQLGNIEAVLEVICPTVNLHWTKEGDDQYILVPAGPQP</sequence>
<dbReference type="InterPro" id="IPR032508">
    <property type="entry name" value="FecR_C"/>
</dbReference>
<dbReference type="GO" id="GO:0016989">
    <property type="term" value="F:sigma factor antagonist activity"/>
    <property type="evidence" value="ECO:0007669"/>
    <property type="project" value="TreeGrafter"/>
</dbReference>
<keyword evidence="1" id="KW-0472">Membrane</keyword>
<proteinExistence type="predicted"/>